<dbReference type="Gene3D" id="3.40.50.300">
    <property type="entry name" value="P-loop containing nucleotide triphosphate hydrolases"/>
    <property type="match status" value="1"/>
</dbReference>
<feature type="domain" description="ABC transporter" evidence="5">
    <location>
        <begin position="3"/>
        <end position="230"/>
    </location>
</feature>
<accession>A0A2N3QIW4</accession>
<dbReference type="SMART" id="SM00382">
    <property type="entry name" value="AAA"/>
    <property type="match status" value="1"/>
</dbReference>
<evidence type="ECO:0000313" key="6">
    <source>
        <dbReference type="EMBL" id="PKU91419.1"/>
    </source>
</evidence>
<dbReference type="RefSeq" id="WP_101429544.1">
    <property type="nucleotide sequence ID" value="NZ_PCGZ01000003.1"/>
</dbReference>
<proteinExistence type="predicted"/>
<dbReference type="AlphaFoldDB" id="A0A2N3QIW4"/>
<dbReference type="Proteomes" id="UP000233730">
    <property type="component" value="Unassembled WGS sequence"/>
</dbReference>
<reference evidence="6 7" key="1">
    <citation type="submission" date="2017-10" db="EMBL/GenBank/DDBJ databases">
        <title>Bifidobacterium genomics.</title>
        <authorList>
            <person name="Lugli G.A."/>
            <person name="Milani C."/>
            <person name="Mancabelli L."/>
        </authorList>
    </citation>
    <scope>NUCLEOTIDE SEQUENCE [LARGE SCALE GENOMIC DNA]</scope>
    <source>
        <strain evidence="6 7">1524B</strain>
    </source>
</reference>
<feature type="region of interest" description="Disordered" evidence="4">
    <location>
        <begin position="285"/>
        <end position="306"/>
    </location>
</feature>
<sequence length="306" mass="33660">MTDDFVTLDRVTQHYTGFTLDVTMRVPKDSITALVGVNGSGKTTTFRIILGLAKPDAGTGTLLGTDVTQLPNSVKRRVGAVLADSSFDPVFTGTDVIRQAKAFYPTFNATLCRTLLTRFSLPENKPMSDFSTGMMAKFKTIIAMSHEPDVLILDEPTAGLDVVARNELLDLLRAYMETPGRAILISSHNSKDIETLCDDFYVIDRGRIRLHETIDRLRDDYAVLMLTDDQAAELDRTHILASARVRGGVHALTDARRYYEENMPGVAVARGDIDELITIMTADQDAAPPTAAESHNADAHNERNQS</sequence>
<dbReference type="InterPro" id="IPR027417">
    <property type="entry name" value="P-loop_NTPase"/>
</dbReference>
<evidence type="ECO:0000256" key="3">
    <source>
        <dbReference type="ARBA" id="ARBA00022840"/>
    </source>
</evidence>
<keyword evidence="3 6" id="KW-0067">ATP-binding</keyword>
<dbReference type="PROSITE" id="PS50893">
    <property type="entry name" value="ABC_TRANSPORTER_2"/>
    <property type="match status" value="1"/>
</dbReference>
<dbReference type="SUPFAM" id="SSF52540">
    <property type="entry name" value="P-loop containing nucleoside triphosphate hydrolases"/>
    <property type="match status" value="1"/>
</dbReference>
<evidence type="ECO:0000256" key="2">
    <source>
        <dbReference type="ARBA" id="ARBA00022741"/>
    </source>
</evidence>
<evidence type="ECO:0000256" key="1">
    <source>
        <dbReference type="ARBA" id="ARBA00022448"/>
    </source>
</evidence>
<evidence type="ECO:0000256" key="4">
    <source>
        <dbReference type="SAM" id="MobiDB-lite"/>
    </source>
</evidence>
<dbReference type="GO" id="GO:0005524">
    <property type="term" value="F:ATP binding"/>
    <property type="evidence" value="ECO:0007669"/>
    <property type="project" value="UniProtKB-KW"/>
</dbReference>
<dbReference type="PANTHER" id="PTHR42939">
    <property type="entry name" value="ABC TRANSPORTER ATP-BINDING PROTEIN ALBC-RELATED"/>
    <property type="match status" value="1"/>
</dbReference>
<evidence type="ECO:0000313" key="7">
    <source>
        <dbReference type="Proteomes" id="UP000233730"/>
    </source>
</evidence>
<dbReference type="InterPro" id="IPR003439">
    <property type="entry name" value="ABC_transporter-like_ATP-bd"/>
</dbReference>
<dbReference type="InterPro" id="IPR051782">
    <property type="entry name" value="ABC_Transporter_VariousFunc"/>
</dbReference>
<organism evidence="6 7">
    <name type="scientific">Bifidobacterium pseudolongum subsp. globosum</name>
    <dbReference type="NCBI Taxonomy" id="1690"/>
    <lineage>
        <taxon>Bacteria</taxon>
        <taxon>Bacillati</taxon>
        <taxon>Actinomycetota</taxon>
        <taxon>Actinomycetes</taxon>
        <taxon>Bifidobacteriales</taxon>
        <taxon>Bifidobacteriaceae</taxon>
        <taxon>Bifidobacterium</taxon>
    </lineage>
</organism>
<dbReference type="InterPro" id="IPR003593">
    <property type="entry name" value="AAA+_ATPase"/>
</dbReference>
<protein>
    <submittedName>
        <fullName evidence="6">ABC transporter ATP-binding protein</fullName>
    </submittedName>
</protein>
<dbReference type="GO" id="GO:0016887">
    <property type="term" value="F:ATP hydrolysis activity"/>
    <property type="evidence" value="ECO:0007669"/>
    <property type="project" value="InterPro"/>
</dbReference>
<dbReference type="Pfam" id="PF00005">
    <property type="entry name" value="ABC_tran"/>
    <property type="match status" value="1"/>
</dbReference>
<gene>
    <name evidence="6" type="ORF">CQR46_0506</name>
</gene>
<comment type="caution">
    <text evidence="6">The sequence shown here is derived from an EMBL/GenBank/DDBJ whole genome shotgun (WGS) entry which is preliminary data.</text>
</comment>
<dbReference type="CDD" id="cd03230">
    <property type="entry name" value="ABC_DR_subfamily_A"/>
    <property type="match status" value="1"/>
</dbReference>
<feature type="compositionally biased region" description="Basic and acidic residues" evidence="4">
    <location>
        <begin position="295"/>
        <end position="306"/>
    </location>
</feature>
<keyword evidence="2" id="KW-0547">Nucleotide-binding</keyword>
<dbReference type="EMBL" id="PCGZ01000003">
    <property type="protein sequence ID" value="PKU91419.1"/>
    <property type="molecule type" value="Genomic_DNA"/>
</dbReference>
<dbReference type="PANTHER" id="PTHR42939:SF1">
    <property type="entry name" value="ABC TRANSPORTER ATP-BINDING PROTEIN ALBC-RELATED"/>
    <property type="match status" value="1"/>
</dbReference>
<keyword evidence="1" id="KW-0813">Transport</keyword>
<evidence type="ECO:0000259" key="5">
    <source>
        <dbReference type="PROSITE" id="PS50893"/>
    </source>
</evidence>
<name>A0A2N3QIW4_9BIFI</name>